<gene>
    <name evidence="3" type="ORF">BdWA1_000157</name>
</gene>
<dbReference type="InterPro" id="IPR013766">
    <property type="entry name" value="Thioredoxin_domain"/>
</dbReference>
<dbReference type="CDD" id="cd03015">
    <property type="entry name" value="PRX_Typ2cys"/>
    <property type="match status" value="1"/>
</dbReference>
<dbReference type="Proteomes" id="UP001214638">
    <property type="component" value="Unassembled WGS sequence"/>
</dbReference>
<sequence>MARFAKYTLMAALAAPSVRSFSSTSIKTIGRNIFGSALLPGKISLRMSNRNFGTMAGNETVSTSSCIGNQMPHFSSDALINGEIQKLDSNNYFKDSYGLVIFYPLDFTFVCPSELLGFSERISEFESRGIKVIGISIDSPFSHKAWNSMELKAGGIQGVKFPLVSDLSKTITSSFGLLRPEGFSHRASVLIDKQGNVRHISIFDLGIGRSVDETLRVFDAIEYSQQTGHVCPLNWKRGEPSMTPTAESTSTYLFNKYSKKGLN</sequence>
<dbReference type="GO" id="GO:0005829">
    <property type="term" value="C:cytosol"/>
    <property type="evidence" value="ECO:0007669"/>
    <property type="project" value="TreeGrafter"/>
</dbReference>
<dbReference type="InterPro" id="IPR050217">
    <property type="entry name" value="Peroxiredoxin"/>
</dbReference>
<feature type="domain" description="Thioredoxin" evidence="2">
    <location>
        <begin position="65"/>
        <end position="223"/>
    </location>
</feature>
<dbReference type="InterPro" id="IPR036249">
    <property type="entry name" value="Thioredoxin-like_sf"/>
</dbReference>
<dbReference type="GO" id="GO:0006979">
    <property type="term" value="P:response to oxidative stress"/>
    <property type="evidence" value="ECO:0007669"/>
    <property type="project" value="TreeGrafter"/>
</dbReference>
<dbReference type="InterPro" id="IPR000866">
    <property type="entry name" value="AhpC/TSA"/>
</dbReference>
<keyword evidence="4" id="KW-1185">Reference proteome</keyword>
<dbReference type="KEGG" id="bdw:94334455"/>
<dbReference type="Gene3D" id="3.40.30.10">
    <property type="entry name" value="Glutaredoxin"/>
    <property type="match status" value="1"/>
</dbReference>
<dbReference type="GO" id="GO:0033554">
    <property type="term" value="P:cellular response to stress"/>
    <property type="evidence" value="ECO:0007669"/>
    <property type="project" value="TreeGrafter"/>
</dbReference>
<reference evidence="3" key="1">
    <citation type="journal article" date="2023" name="Nat. Microbiol.">
        <title>Babesia duncani multi-omics identifies virulence factors and drug targets.</title>
        <authorList>
            <person name="Singh P."/>
            <person name="Lonardi S."/>
            <person name="Liang Q."/>
            <person name="Vydyam P."/>
            <person name="Khabirova E."/>
            <person name="Fang T."/>
            <person name="Gihaz S."/>
            <person name="Thekkiniath J."/>
            <person name="Munshi M."/>
            <person name="Abel S."/>
            <person name="Ciampossin L."/>
            <person name="Batugedara G."/>
            <person name="Gupta M."/>
            <person name="Lu X.M."/>
            <person name="Lenz T."/>
            <person name="Chakravarty S."/>
            <person name="Cornillot E."/>
            <person name="Hu Y."/>
            <person name="Ma W."/>
            <person name="Gonzalez L.M."/>
            <person name="Sanchez S."/>
            <person name="Estrada K."/>
            <person name="Sanchez-Flores A."/>
            <person name="Montero E."/>
            <person name="Harb O.S."/>
            <person name="Le Roch K.G."/>
            <person name="Mamoun C.B."/>
        </authorList>
    </citation>
    <scope>NUCLEOTIDE SEQUENCE</scope>
    <source>
        <strain evidence="3">WA1</strain>
    </source>
</reference>
<dbReference type="GO" id="GO:0042744">
    <property type="term" value="P:hydrogen peroxide catabolic process"/>
    <property type="evidence" value="ECO:0007669"/>
    <property type="project" value="TreeGrafter"/>
</dbReference>
<evidence type="ECO:0000313" key="4">
    <source>
        <dbReference type="Proteomes" id="UP001214638"/>
    </source>
</evidence>
<organism evidence="3 4">
    <name type="scientific">Babesia duncani</name>
    <dbReference type="NCBI Taxonomy" id="323732"/>
    <lineage>
        <taxon>Eukaryota</taxon>
        <taxon>Sar</taxon>
        <taxon>Alveolata</taxon>
        <taxon>Apicomplexa</taxon>
        <taxon>Aconoidasida</taxon>
        <taxon>Piroplasmida</taxon>
        <taxon>Babesiidae</taxon>
        <taxon>Babesia</taxon>
    </lineage>
</organism>
<keyword evidence="1" id="KW-0560">Oxidoreductase</keyword>
<protein>
    <submittedName>
        <fullName evidence="3">Bifunctional Thioredoxin domain/Peroxiredoxin</fullName>
    </submittedName>
</protein>
<evidence type="ECO:0000313" key="3">
    <source>
        <dbReference type="EMBL" id="KAK2197158.1"/>
    </source>
</evidence>
<dbReference type="SUPFAM" id="SSF52833">
    <property type="entry name" value="Thioredoxin-like"/>
    <property type="match status" value="1"/>
</dbReference>
<dbReference type="GO" id="GO:0008379">
    <property type="term" value="F:thioredoxin peroxidase activity"/>
    <property type="evidence" value="ECO:0007669"/>
    <property type="project" value="TreeGrafter"/>
</dbReference>
<dbReference type="RefSeq" id="XP_067804000.1">
    <property type="nucleotide sequence ID" value="XM_067945209.1"/>
</dbReference>
<dbReference type="PROSITE" id="PS51352">
    <property type="entry name" value="THIOREDOXIN_2"/>
    <property type="match status" value="1"/>
</dbReference>
<name>A0AAD9PMK7_9APIC</name>
<evidence type="ECO:0000256" key="1">
    <source>
        <dbReference type="ARBA" id="ARBA00023002"/>
    </source>
</evidence>
<dbReference type="PANTHER" id="PTHR10681">
    <property type="entry name" value="THIOREDOXIN PEROXIDASE"/>
    <property type="match status" value="1"/>
</dbReference>
<dbReference type="GO" id="GO:0045454">
    <property type="term" value="P:cell redox homeostasis"/>
    <property type="evidence" value="ECO:0007669"/>
    <property type="project" value="TreeGrafter"/>
</dbReference>
<dbReference type="Pfam" id="PF10417">
    <property type="entry name" value="1-cysPrx_C"/>
    <property type="match status" value="1"/>
</dbReference>
<accession>A0AAD9PMK7</accession>
<proteinExistence type="predicted"/>
<comment type="caution">
    <text evidence="3">The sequence shown here is derived from an EMBL/GenBank/DDBJ whole genome shotgun (WGS) entry which is preliminary data.</text>
</comment>
<dbReference type="GeneID" id="94334455"/>
<dbReference type="AlphaFoldDB" id="A0AAD9PMK7"/>
<dbReference type="InterPro" id="IPR019479">
    <property type="entry name" value="Peroxiredoxin_C"/>
</dbReference>
<dbReference type="EMBL" id="JALLKP010000001">
    <property type="protein sequence ID" value="KAK2197158.1"/>
    <property type="molecule type" value="Genomic_DNA"/>
</dbReference>
<dbReference type="Pfam" id="PF00578">
    <property type="entry name" value="AhpC-TSA"/>
    <property type="match status" value="1"/>
</dbReference>
<dbReference type="PANTHER" id="PTHR10681:SF164">
    <property type="entry name" value="THIOREDOXIN PEROXIDASE 1"/>
    <property type="match status" value="1"/>
</dbReference>
<evidence type="ECO:0000259" key="2">
    <source>
        <dbReference type="PROSITE" id="PS51352"/>
    </source>
</evidence>